<dbReference type="AlphaFoldDB" id="A0A1H6RTM3"/>
<dbReference type="InterPro" id="IPR006700">
    <property type="entry name" value="RsmE"/>
</dbReference>
<keyword evidence="5 12" id="KW-0963">Cytoplasm</keyword>
<dbReference type="PANTHER" id="PTHR30027">
    <property type="entry name" value="RIBOSOMAL RNA SMALL SUBUNIT METHYLTRANSFERASE E"/>
    <property type="match status" value="1"/>
</dbReference>
<reference evidence="16" key="1">
    <citation type="submission" date="2016-10" db="EMBL/GenBank/DDBJ databases">
        <authorList>
            <person name="Varghese N."/>
        </authorList>
    </citation>
    <scope>NUCLEOTIDE SEQUENCE [LARGE SCALE GENOMIC DNA]</scope>
    <source>
        <strain evidence="16">DSM 20406</strain>
    </source>
</reference>
<dbReference type="OrthoDB" id="9815641at2"/>
<evidence type="ECO:0000259" key="14">
    <source>
        <dbReference type="Pfam" id="PF20260"/>
    </source>
</evidence>
<sequence length="244" mass="27962">MQRYFIKNTQMHDGIIEADEVMYKHIGKVMRYTNGTHVVCIDENHNVYDCTIADVAKGILIKEKRIDEDHELDIDVTLVYGLPKGDKFEFVLKKATELGVNRIVPFMCKRSIIRTDAKSLKKKYDRYNRIIQEAAEQSEREILPEITELANIKTLDQYLSEVNLVAYEEASRSHEESTFHQALSKVTKSITIIVGPEGGFDESEIEAMEALGIKRCGLGKRILRSETAPLYMLSVIGYERELNK</sequence>
<keyword evidence="7 12" id="KW-0489">Methyltransferase</keyword>
<proteinExistence type="inferred from homology"/>
<name>A0A1H6RTM3_9FIRM</name>
<dbReference type="STRING" id="322505.SAMN04487836_10823"/>
<protein>
    <recommendedName>
        <fullName evidence="4 12">Ribosomal RNA small subunit methyltransferase E</fullName>
        <ecNumber evidence="3 12">2.1.1.193</ecNumber>
    </recommendedName>
</protein>
<dbReference type="GO" id="GO:0005737">
    <property type="term" value="C:cytoplasm"/>
    <property type="evidence" value="ECO:0007669"/>
    <property type="project" value="UniProtKB-SubCell"/>
</dbReference>
<dbReference type="Gene3D" id="2.40.240.20">
    <property type="entry name" value="Hypothetical PUA domain-like, domain 1"/>
    <property type="match status" value="1"/>
</dbReference>
<dbReference type="SUPFAM" id="SSF75217">
    <property type="entry name" value="alpha/beta knot"/>
    <property type="match status" value="1"/>
</dbReference>
<dbReference type="Pfam" id="PF04452">
    <property type="entry name" value="Methyltrans_RNA"/>
    <property type="match status" value="1"/>
</dbReference>
<evidence type="ECO:0000256" key="5">
    <source>
        <dbReference type="ARBA" id="ARBA00022490"/>
    </source>
</evidence>
<dbReference type="InterPro" id="IPR029028">
    <property type="entry name" value="Alpha/beta_knot_MTases"/>
</dbReference>
<dbReference type="CDD" id="cd18084">
    <property type="entry name" value="RsmE-like"/>
    <property type="match status" value="1"/>
</dbReference>
<evidence type="ECO:0000256" key="8">
    <source>
        <dbReference type="ARBA" id="ARBA00022679"/>
    </source>
</evidence>
<comment type="function">
    <text evidence="10 12">Specifically methylates the N3 position of the uracil ring of uridine 1498 (m3U1498) in 16S rRNA. Acts on the fully assembled 30S ribosomal subunit.</text>
</comment>
<evidence type="ECO:0000256" key="11">
    <source>
        <dbReference type="ARBA" id="ARBA00047944"/>
    </source>
</evidence>
<comment type="similarity">
    <text evidence="2 12">Belongs to the RNA methyltransferase RsmE family.</text>
</comment>
<dbReference type="GO" id="GO:0070475">
    <property type="term" value="P:rRNA base methylation"/>
    <property type="evidence" value="ECO:0007669"/>
    <property type="project" value="TreeGrafter"/>
</dbReference>
<evidence type="ECO:0000256" key="12">
    <source>
        <dbReference type="PIRNR" id="PIRNR015601"/>
    </source>
</evidence>
<keyword evidence="9 12" id="KW-0949">S-adenosyl-L-methionine</keyword>
<dbReference type="eggNOG" id="COG1385">
    <property type="taxonomic scope" value="Bacteria"/>
</dbReference>
<dbReference type="EMBL" id="FNYK01000010">
    <property type="protein sequence ID" value="SEI57786.1"/>
    <property type="molecule type" value="Genomic_DNA"/>
</dbReference>
<evidence type="ECO:0000256" key="1">
    <source>
        <dbReference type="ARBA" id="ARBA00004496"/>
    </source>
</evidence>
<dbReference type="InterPro" id="IPR046886">
    <property type="entry name" value="RsmE_MTase_dom"/>
</dbReference>
<evidence type="ECO:0000256" key="7">
    <source>
        <dbReference type="ARBA" id="ARBA00022603"/>
    </source>
</evidence>
<keyword evidence="16" id="KW-1185">Reference proteome</keyword>
<dbReference type="InterPro" id="IPR046887">
    <property type="entry name" value="RsmE_PUA-like"/>
</dbReference>
<dbReference type="InterPro" id="IPR029026">
    <property type="entry name" value="tRNA_m1G_MTases_N"/>
</dbReference>
<dbReference type="PIRSF" id="PIRSF015601">
    <property type="entry name" value="MTase_slr0722"/>
    <property type="match status" value="1"/>
</dbReference>
<dbReference type="PANTHER" id="PTHR30027:SF3">
    <property type="entry name" value="16S RRNA (URACIL(1498)-N(3))-METHYLTRANSFERASE"/>
    <property type="match status" value="1"/>
</dbReference>
<evidence type="ECO:0000313" key="15">
    <source>
        <dbReference type="EMBL" id="SEI57786.1"/>
    </source>
</evidence>
<dbReference type="RefSeq" id="WP_074731446.1">
    <property type="nucleotide sequence ID" value="NZ_CACVPP010000032.1"/>
</dbReference>
<keyword evidence="6 12" id="KW-0698">rRNA processing</keyword>
<feature type="domain" description="Ribosomal RNA small subunit methyltransferase E PUA-like" evidence="14">
    <location>
        <begin position="23"/>
        <end position="60"/>
    </location>
</feature>
<dbReference type="Pfam" id="PF20260">
    <property type="entry name" value="PUA_4"/>
    <property type="match status" value="1"/>
</dbReference>
<dbReference type="SUPFAM" id="SSF88697">
    <property type="entry name" value="PUA domain-like"/>
    <property type="match status" value="1"/>
</dbReference>
<evidence type="ECO:0000256" key="10">
    <source>
        <dbReference type="ARBA" id="ARBA00025699"/>
    </source>
</evidence>
<evidence type="ECO:0000256" key="2">
    <source>
        <dbReference type="ARBA" id="ARBA00005528"/>
    </source>
</evidence>
<feature type="domain" description="Ribosomal RNA small subunit methyltransferase E methyltransferase" evidence="13">
    <location>
        <begin position="71"/>
        <end position="236"/>
    </location>
</feature>
<dbReference type="EC" id="2.1.1.193" evidence="3 12"/>
<dbReference type="InterPro" id="IPR015947">
    <property type="entry name" value="PUA-like_sf"/>
</dbReference>
<comment type="catalytic activity">
    <reaction evidence="11 12">
        <text>uridine(1498) in 16S rRNA + S-adenosyl-L-methionine = N(3)-methyluridine(1498) in 16S rRNA + S-adenosyl-L-homocysteine + H(+)</text>
        <dbReference type="Rhea" id="RHEA:42920"/>
        <dbReference type="Rhea" id="RHEA-COMP:10283"/>
        <dbReference type="Rhea" id="RHEA-COMP:10284"/>
        <dbReference type="ChEBI" id="CHEBI:15378"/>
        <dbReference type="ChEBI" id="CHEBI:57856"/>
        <dbReference type="ChEBI" id="CHEBI:59789"/>
        <dbReference type="ChEBI" id="CHEBI:65315"/>
        <dbReference type="ChEBI" id="CHEBI:74502"/>
        <dbReference type="EC" id="2.1.1.193"/>
    </reaction>
</comment>
<evidence type="ECO:0000256" key="9">
    <source>
        <dbReference type="ARBA" id="ARBA00022691"/>
    </source>
</evidence>
<dbReference type="Gene3D" id="3.40.1280.10">
    <property type="match status" value="1"/>
</dbReference>
<keyword evidence="8 12" id="KW-0808">Transferase</keyword>
<evidence type="ECO:0000256" key="3">
    <source>
        <dbReference type="ARBA" id="ARBA00012328"/>
    </source>
</evidence>
<dbReference type="NCBIfam" id="TIGR00046">
    <property type="entry name" value="RsmE family RNA methyltransferase"/>
    <property type="match status" value="1"/>
</dbReference>
<accession>A0A1H6RTM3</accession>
<gene>
    <name evidence="15" type="ORF">SAMN04487834_101041</name>
</gene>
<comment type="subcellular location">
    <subcellularLocation>
        <location evidence="1 12">Cytoplasm</location>
    </subcellularLocation>
</comment>
<evidence type="ECO:0000256" key="4">
    <source>
        <dbReference type="ARBA" id="ARBA00013673"/>
    </source>
</evidence>
<dbReference type="Proteomes" id="UP000183028">
    <property type="component" value="Unassembled WGS sequence"/>
</dbReference>
<organism evidence="15 16">
    <name type="scientific">Sharpea azabuensis</name>
    <dbReference type="NCBI Taxonomy" id="322505"/>
    <lineage>
        <taxon>Bacteria</taxon>
        <taxon>Bacillati</taxon>
        <taxon>Bacillota</taxon>
        <taxon>Erysipelotrichia</taxon>
        <taxon>Erysipelotrichales</taxon>
        <taxon>Coprobacillaceae</taxon>
        <taxon>Sharpea</taxon>
    </lineage>
</organism>
<evidence type="ECO:0000313" key="16">
    <source>
        <dbReference type="Proteomes" id="UP000183028"/>
    </source>
</evidence>
<dbReference type="GO" id="GO:0070042">
    <property type="term" value="F:rRNA (uridine-N3-)-methyltransferase activity"/>
    <property type="evidence" value="ECO:0007669"/>
    <property type="project" value="TreeGrafter"/>
</dbReference>
<evidence type="ECO:0000259" key="13">
    <source>
        <dbReference type="Pfam" id="PF04452"/>
    </source>
</evidence>
<evidence type="ECO:0000256" key="6">
    <source>
        <dbReference type="ARBA" id="ARBA00022552"/>
    </source>
</evidence>